<evidence type="ECO:0000313" key="10">
    <source>
        <dbReference type="Proteomes" id="UP000242180"/>
    </source>
</evidence>
<dbReference type="GO" id="GO:0000978">
    <property type="term" value="F:RNA polymerase II cis-regulatory region sequence-specific DNA binding"/>
    <property type="evidence" value="ECO:0007669"/>
    <property type="project" value="TreeGrafter"/>
</dbReference>
<feature type="region of interest" description="Disordered" evidence="7">
    <location>
        <begin position="1"/>
        <end position="51"/>
    </location>
</feature>
<keyword evidence="4" id="KW-0804">Transcription</keyword>
<dbReference type="InterPro" id="IPR011598">
    <property type="entry name" value="bHLH_dom"/>
</dbReference>
<dbReference type="PANTHER" id="PTHR45776">
    <property type="entry name" value="MIP04163P"/>
    <property type="match status" value="1"/>
</dbReference>
<gene>
    <name evidence="9" type="ORF">BCR43DRAFT_485703</name>
</gene>
<dbReference type="InterPro" id="IPR036638">
    <property type="entry name" value="HLH_DNA-bd_sf"/>
</dbReference>
<dbReference type="EMBL" id="MCGN01000002">
    <property type="protein sequence ID" value="ORZ00727.1"/>
    <property type="molecule type" value="Genomic_DNA"/>
</dbReference>
<feature type="compositionally biased region" description="Low complexity" evidence="7">
    <location>
        <begin position="135"/>
        <end position="146"/>
    </location>
</feature>
<organism evidence="9 10">
    <name type="scientific">Syncephalastrum racemosum</name>
    <name type="common">Filamentous fungus</name>
    <dbReference type="NCBI Taxonomy" id="13706"/>
    <lineage>
        <taxon>Eukaryota</taxon>
        <taxon>Fungi</taxon>
        <taxon>Fungi incertae sedis</taxon>
        <taxon>Mucoromycota</taxon>
        <taxon>Mucoromycotina</taxon>
        <taxon>Mucoromycetes</taxon>
        <taxon>Mucorales</taxon>
        <taxon>Syncephalastraceae</taxon>
        <taxon>Syncephalastrum</taxon>
    </lineage>
</organism>
<proteinExistence type="predicted"/>
<sequence length="285" mass="32684">MAHPQAPTAAQPMKLRNPTQYHLQQQQQQQPSPFYNTNGSPASDPLDYDNFSQTFMSPMSAAAPLDDLEDLDYQSGMVSYRQQHNQHNHHHPQPQHMIHHPQGVPLPTASSSTGMPFPQGSPSSYSFAGDEWSYQQQQQHQQQQQQLALSAPANMDSHSPPNSFMPPHQFGMGASPPKSLEDDYTMQMNLQMIMEKRRRRRESHNAVERRRRDNINDRIAELGTLLPETMLETTGPYKPNKGIILKKSVDHIRTLQQEVNAYQQRIQDLESVLATYRQQQRPQRS</sequence>
<dbReference type="GO" id="GO:0000981">
    <property type="term" value="F:DNA-binding transcription factor activity, RNA polymerase II-specific"/>
    <property type="evidence" value="ECO:0007669"/>
    <property type="project" value="TreeGrafter"/>
</dbReference>
<comment type="subcellular location">
    <subcellularLocation>
        <location evidence="1">Nucleus</location>
    </subcellularLocation>
</comment>
<dbReference type="Gene3D" id="4.10.280.10">
    <property type="entry name" value="Helix-loop-helix DNA-binding domain"/>
    <property type="match status" value="1"/>
</dbReference>
<dbReference type="PANTHER" id="PTHR45776:SF2">
    <property type="entry name" value="MIP04163P"/>
    <property type="match status" value="1"/>
</dbReference>
<dbReference type="OrthoDB" id="690068at2759"/>
<keyword evidence="3" id="KW-0238">DNA-binding</keyword>
<protein>
    <recommendedName>
        <fullName evidence="8">BHLH domain-containing protein</fullName>
    </recommendedName>
</protein>
<feature type="compositionally biased region" description="Polar residues" evidence="7">
    <location>
        <begin position="31"/>
        <end position="41"/>
    </location>
</feature>
<evidence type="ECO:0000313" key="9">
    <source>
        <dbReference type="EMBL" id="ORZ00727.1"/>
    </source>
</evidence>
<evidence type="ECO:0000256" key="6">
    <source>
        <dbReference type="SAM" id="Coils"/>
    </source>
</evidence>
<reference evidence="9 10" key="1">
    <citation type="submission" date="2016-07" db="EMBL/GenBank/DDBJ databases">
        <title>Pervasive Adenine N6-methylation of Active Genes in Fungi.</title>
        <authorList>
            <consortium name="DOE Joint Genome Institute"/>
            <person name="Mondo S.J."/>
            <person name="Dannebaum R.O."/>
            <person name="Kuo R.C."/>
            <person name="Labutti K."/>
            <person name="Haridas S."/>
            <person name="Kuo A."/>
            <person name="Salamov A."/>
            <person name="Ahrendt S.R."/>
            <person name="Lipzen A."/>
            <person name="Sullivan W."/>
            <person name="Andreopoulos W.B."/>
            <person name="Clum A."/>
            <person name="Lindquist E."/>
            <person name="Daum C."/>
            <person name="Ramamoorthy G.K."/>
            <person name="Gryganskyi A."/>
            <person name="Culley D."/>
            <person name="Magnuson J.K."/>
            <person name="James T.Y."/>
            <person name="O'Malley M.A."/>
            <person name="Stajich J.E."/>
            <person name="Spatafora J.W."/>
            <person name="Visel A."/>
            <person name="Grigoriev I.V."/>
        </authorList>
    </citation>
    <scope>NUCLEOTIDE SEQUENCE [LARGE SCALE GENOMIC DNA]</scope>
    <source>
        <strain evidence="9 10">NRRL 2496</strain>
    </source>
</reference>
<evidence type="ECO:0000256" key="3">
    <source>
        <dbReference type="ARBA" id="ARBA00023125"/>
    </source>
</evidence>
<feature type="region of interest" description="Disordered" evidence="7">
    <location>
        <begin position="81"/>
        <end position="100"/>
    </location>
</feature>
<dbReference type="Proteomes" id="UP000242180">
    <property type="component" value="Unassembled WGS sequence"/>
</dbReference>
<evidence type="ECO:0000256" key="7">
    <source>
        <dbReference type="SAM" id="MobiDB-lite"/>
    </source>
</evidence>
<dbReference type="Pfam" id="PF00010">
    <property type="entry name" value="HLH"/>
    <property type="match status" value="1"/>
</dbReference>
<dbReference type="STRING" id="13706.A0A1X2HMZ4"/>
<dbReference type="SMART" id="SM00353">
    <property type="entry name" value="HLH"/>
    <property type="match status" value="1"/>
</dbReference>
<feature type="coiled-coil region" evidence="6">
    <location>
        <begin position="245"/>
        <end position="279"/>
    </location>
</feature>
<feature type="domain" description="BHLH" evidence="8">
    <location>
        <begin position="199"/>
        <end position="255"/>
    </location>
</feature>
<comment type="caution">
    <text evidence="9">The sequence shown here is derived from an EMBL/GenBank/DDBJ whole genome shotgun (WGS) entry which is preliminary data.</text>
</comment>
<dbReference type="GO" id="GO:0046983">
    <property type="term" value="F:protein dimerization activity"/>
    <property type="evidence" value="ECO:0007669"/>
    <property type="project" value="InterPro"/>
</dbReference>
<keyword evidence="5" id="KW-0539">Nucleus</keyword>
<dbReference type="AlphaFoldDB" id="A0A1X2HMZ4"/>
<dbReference type="OMA" id="APANMDS"/>
<feature type="compositionally biased region" description="Polar residues" evidence="7">
    <location>
        <begin position="108"/>
        <end position="126"/>
    </location>
</feature>
<dbReference type="SUPFAM" id="SSF47459">
    <property type="entry name" value="HLH, helix-loop-helix DNA-binding domain"/>
    <property type="match status" value="1"/>
</dbReference>
<dbReference type="InParanoid" id="A0A1X2HMZ4"/>
<dbReference type="GO" id="GO:0005634">
    <property type="term" value="C:nucleus"/>
    <property type="evidence" value="ECO:0007669"/>
    <property type="project" value="UniProtKB-SubCell"/>
</dbReference>
<keyword evidence="6" id="KW-0175">Coiled coil</keyword>
<evidence type="ECO:0000256" key="4">
    <source>
        <dbReference type="ARBA" id="ARBA00023163"/>
    </source>
</evidence>
<evidence type="ECO:0000256" key="2">
    <source>
        <dbReference type="ARBA" id="ARBA00023015"/>
    </source>
</evidence>
<evidence type="ECO:0000256" key="5">
    <source>
        <dbReference type="ARBA" id="ARBA00023242"/>
    </source>
</evidence>
<dbReference type="PROSITE" id="PS50888">
    <property type="entry name" value="BHLH"/>
    <property type="match status" value="1"/>
</dbReference>
<accession>A0A1X2HMZ4</accession>
<feature type="compositionally biased region" description="Basic residues" evidence="7">
    <location>
        <begin position="84"/>
        <end position="99"/>
    </location>
</feature>
<keyword evidence="2" id="KW-0805">Transcription regulation</keyword>
<feature type="region of interest" description="Disordered" evidence="7">
    <location>
        <begin position="106"/>
        <end position="166"/>
    </location>
</feature>
<keyword evidence="10" id="KW-1185">Reference proteome</keyword>
<evidence type="ECO:0000259" key="8">
    <source>
        <dbReference type="PROSITE" id="PS50888"/>
    </source>
</evidence>
<evidence type="ECO:0000256" key="1">
    <source>
        <dbReference type="ARBA" id="ARBA00004123"/>
    </source>
</evidence>
<name>A0A1X2HMZ4_SYNRA</name>